<evidence type="ECO:0000259" key="1">
    <source>
        <dbReference type="PROSITE" id="PS51186"/>
    </source>
</evidence>
<evidence type="ECO:0000313" key="2">
    <source>
        <dbReference type="EMBL" id="MBP2621792.1"/>
    </source>
</evidence>
<evidence type="ECO:0000313" key="3">
    <source>
        <dbReference type="Proteomes" id="UP001519349"/>
    </source>
</evidence>
<keyword evidence="3" id="KW-1185">Reference proteome</keyword>
<sequence>MGVKRFGEPFQPELRNKREPSDSQALDIYLEDEEGNLIAGMAAETFGNWLEIEYLYVQEGLRRQGIGSKIFNLAEKEARLRKCKYSFVDTYQFQAPSFYKKHGYNDSHSMHELQFLTKQRNIVRYRLKLLCPNK</sequence>
<name>A0ABS5AYZ0_9STRE</name>
<comment type="caution">
    <text evidence="2">The sequence shown here is derived from an EMBL/GenBank/DDBJ whole genome shotgun (WGS) entry which is preliminary data.</text>
</comment>
<dbReference type="RefSeq" id="WP_209551855.1">
    <property type="nucleotide sequence ID" value="NZ_QFAY01000024.1"/>
</dbReference>
<accession>A0ABS5AYZ0</accession>
<dbReference type="Gene3D" id="3.40.630.30">
    <property type="match status" value="1"/>
</dbReference>
<dbReference type="Pfam" id="PF00583">
    <property type="entry name" value="Acetyltransf_1"/>
    <property type="match status" value="1"/>
</dbReference>
<proteinExistence type="predicted"/>
<dbReference type="PROSITE" id="PS51186">
    <property type="entry name" value="GNAT"/>
    <property type="match status" value="1"/>
</dbReference>
<dbReference type="Proteomes" id="UP001519349">
    <property type="component" value="Unassembled WGS sequence"/>
</dbReference>
<reference evidence="2 3" key="1">
    <citation type="submission" date="2018-05" db="EMBL/GenBank/DDBJ databases">
        <title>Draft genome sequence of Streptococcus panodentis CCUG 70867T.</title>
        <authorList>
            <person name="Salva-Serra F."/>
            <person name="Mendez V."/>
            <person name="Jaen-Luchoro D."/>
            <person name="Gonzales-Siles L."/>
            <person name="Karlsson R."/>
            <person name="Engstrom-Jakobsson H."/>
            <person name="Busquets A."/>
            <person name="Gomila M."/>
            <person name="Pineiro-Iglesias B."/>
            <person name="Bennasar-Figueras A."/>
            <person name="Seeger M."/>
            <person name="Moore E."/>
        </authorList>
    </citation>
    <scope>NUCLEOTIDE SEQUENCE [LARGE SCALE GENOMIC DNA]</scope>
    <source>
        <strain evidence="2 3">CCUG 70867</strain>
    </source>
</reference>
<protein>
    <submittedName>
        <fullName evidence="2">GNAT family N-acetyltransferase</fullName>
    </submittedName>
</protein>
<dbReference type="SUPFAM" id="SSF55729">
    <property type="entry name" value="Acyl-CoA N-acyltransferases (Nat)"/>
    <property type="match status" value="1"/>
</dbReference>
<organism evidence="2 3">
    <name type="scientific">Streptococcus panodentis</name>
    <dbReference type="NCBI Taxonomy" id="1581472"/>
    <lineage>
        <taxon>Bacteria</taxon>
        <taxon>Bacillati</taxon>
        <taxon>Bacillota</taxon>
        <taxon>Bacilli</taxon>
        <taxon>Lactobacillales</taxon>
        <taxon>Streptococcaceae</taxon>
        <taxon>Streptococcus</taxon>
    </lineage>
</organism>
<gene>
    <name evidence="2" type="ORF">DHL47_10795</name>
</gene>
<dbReference type="InterPro" id="IPR000182">
    <property type="entry name" value="GNAT_dom"/>
</dbReference>
<feature type="domain" description="N-acetyltransferase" evidence="1">
    <location>
        <begin position="1"/>
        <end position="132"/>
    </location>
</feature>
<dbReference type="InterPro" id="IPR016181">
    <property type="entry name" value="Acyl_CoA_acyltransferase"/>
</dbReference>
<dbReference type="CDD" id="cd04301">
    <property type="entry name" value="NAT_SF"/>
    <property type="match status" value="1"/>
</dbReference>
<dbReference type="EMBL" id="QFAY01000024">
    <property type="protein sequence ID" value="MBP2621792.1"/>
    <property type="molecule type" value="Genomic_DNA"/>
</dbReference>